<evidence type="ECO:0000313" key="7">
    <source>
        <dbReference type="Proteomes" id="UP000743107"/>
    </source>
</evidence>
<dbReference type="Proteomes" id="UP000472573">
    <property type="component" value="Unassembled WGS sequence"/>
</dbReference>
<dbReference type="EMBL" id="JADOFP010000007">
    <property type="protein sequence ID" value="MBF7115544.1"/>
    <property type="molecule type" value="Genomic_DNA"/>
</dbReference>
<name>A0A6L5A370_PEDPE</name>
<keyword evidence="6" id="KW-1185">Reference proteome</keyword>
<dbReference type="Pfam" id="PF03703">
    <property type="entry name" value="bPH_2"/>
    <property type="match status" value="1"/>
</dbReference>
<accession>A0A6L5A370</accession>
<feature type="transmembrane region" description="Helical" evidence="1">
    <location>
        <begin position="12"/>
        <end position="35"/>
    </location>
</feature>
<gene>
    <name evidence="3" type="ORF">GBO79_06640</name>
    <name evidence="4" type="ORF">ITQ90_08685</name>
    <name evidence="5" type="ORF">ITQ97_05595</name>
</gene>
<dbReference type="AlphaFoldDB" id="A0A6L5A370"/>
<comment type="caution">
    <text evidence="5">The sequence shown here is derived from an EMBL/GenBank/DDBJ whole genome shotgun (WGS) entry which is preliminary data.</text>
</comment>
<feature type="domain" description="YdbS-like PH" evidence="2">
    <location>
        <begin position="68"/>
        <end position="135"/>
    </location>
</feature>
<reference evidence="6" key="3">
    <citation type="submission" date="2020-03" db="EMBL/GenBank/DDBJ databases">
        <title>SpeciesPrimer: A bioinformatics pipeline dedicated to the design of qPCR primers for the quantification of bacterial species.</title>
        <authorList>
            <person name="Dreier M."/>
            <person name="Berthoud H."/>
            <person name="Shani N."/>
            <person name="Wechsler D."/>
            <person name="Junier P."/>
        </authorList>
    </citation>
    <scope>NUCLEOTIDE SEQUENCE [LARGE SCALE GENOMIC DNA]</scope>
    <source>
        <strain evidence="6">FAM13073</strain>
    </source>
</reference>
<reference evidence="3 6" key="1">
    <citation type="submission" date="2019-10" db="EMBL/GenBank/DDBJ databases">
        <authorList>
            <person name="Irmler S."/>
            <person name="Berthoud H."/>
            <person name="Roetschi A."/>
            <person name="Arias E."/>
            <person name="Shani N."/>
            <person name="Wuethrich D."/>
            <person name="Bruggmann R."/>
        </authorList>
    </citation>
    <scope>NUCLEOTIDE SEQUENCE [LARGE SCALE GENOMIC DNA]</scope>
    <source>
        <strain evidence="3 6">FAM13073</strain>
    </source>
</reference>
<evidence type="ECO:0000313" key="5">
    <source>
        <dbReference type="EMBL" id="MBF7127277.1"/>
    </source>
</evidence>
<dbReference type="EMBL" id="JADOFV010000003">
    <property type="protein sequence ID" value="MBF7127277.1"/>
    <property type="molecule type" value="Genomic_DNA"/>
</dbReference>
<dbReference type="Proteomes" id="UP000743107">
    <property type="component" value="Unassembled WGS sequence"/>
</dbReference>
<sequence>MEYKTDKRIVTIHAIQGLVIIIAMIFLILLLSLLFKETNVLFRMLSGMVIFISLLTSYEALIYMPLAYKKNRISIDKNFVVIQKGLFIKTLVKMPISKLYTVKLVQGPFEKVFNTKNIVLVTLADEFTMPVLNSRYADVLSRRLIRAIKDNDKK</sequence>
<protein>
    <submittedName>
        <fullName evidence="5">PH domain-containing protein</fullName>
    </submittedName>
</protein>
<evidence type="ECO:0000313" key="3">
    <source>
        <dbReference type="EMBL" id="KAF0413627.1"/>
    </source>
</evidence>
<organism evidence="5 7">
    <name type="scientific">Pediococcus pentosaceus</name>
    <dbReference type="NCBI Taxonomy" id="1255"/>
    <lineage>
        <taxon>Bacteria</taxon>
        <taxon>Bacillati</taxon>
        <taxon>Bacillota</taxon>
        <taxon>Bacilli</taxon>
        <taxon>Lactobacillales</taxon>
        <taxon>Lactobacillaceae</taxon>
        <taxon>Pediococcus</taxon>
    </lineage>
</organism>
<evidence type="ECO:0000256" key="1">
    <source>
        <dbReference type="SAM" id="Phobius"/>
    </source>
</evidence>
<dbReference type="InterPro" id="IPR005182">
    <property type="entry name" value="YdbS-like_PH"/>
</dbReference>
<keyword evidence="1" id="KW-0812">Transmembrane</keyword>
<evidence type="ECO:0000313" key="6">
    <source>
        <dbReference type="Proteomes" id="UP000472573"/>
    </source>
</evidence>
<dbReference type="RefSeq" id="WP_060743403.1">
    <property type="nucleotide sequence ID" value="NZ_BEWQ01000006.1"/>
</dbReference>
<proteinExistence type="predicted"/>
<keyword evidence="1" id="KW-1133">Transmembrane helix</keyword>
<reference evidence="5" key="4">
    <citation type="submission" date="2020-11" db="EMBL/GenBank/DDBJ databases">
        <title>Antibiotic susceptibility profiles of Pediococcus pentosaceus from various origins and their implications for the safety assessment of strains with food-technology applications.</title>
        <authorList>
            <person name="Shani N."/>
            <person name="Oberhaensli S."/>
            <person name="Arias E."/>
        </authorList>
    </citation>
    <scope>NUCLEOTIDE SEQUENCE</scope>
    <source>
        <strain evidence="5">FAM 19164</strain>
        <strain evidence="4">FAM 24207</strain>
    </source>
</reference>
<keyword evidence="1" id="KW-0472">Membrane</keyword>
<reference evidence="3" key="2">
    <citation type="submission" date="2019-12" db="EMBL/GenBank/DDBJ databases">
        <title>SpeciesPrimer: A bioinformatics pipeline dedicated to the design of qPCR primers for the quantification of bacterial species.</title>
        <authorList>
            <person name="Dreier M."/>
            <person name="Berthoud H."/>
            <person name="Shani N."/>
            <person name="Wechsler D."/>
            <person name="Junier P."/>
        </authorList>
    </citation>
    <scope>NUCLEOTIDE SEQUENCE</scope>
    <source>
        <strain evidence="3">FAM13073</strain>
    </source>
</reference>
<dbReference type="Proteomes" id="UP001194632">
    <property type="component" value="Unassembled WGS sequence"/>
</dbReference>
<evidence type="ECO:0000259" key="2">
    <source>
        <dbReference type="Pfam" id="PF03703"/>
    </source>
</evidence>
<feature type="transmembrane region" description="Helical" evidence="1">
    <location>
        <begin position="41"/>
        <end position="64"/>
    </location>
</feature>
<dbReference type="EMBL" id="WENB01000003">
    <property type="protein sequence ID" value="KAF0413627.1"/>
    <property type="molecule type" value="Genomic_DNA"/>
</dbReference>
<accession>A0A8G0ZH31</accession>
<evidence type="ECO:0000313" key="4">
    <source>
        <dbReference type="EMBL" id="MBF7115544.1"/>
    </source>
</evidence>